<dbReference type="Proteomes" id="UP000030764">
    <property type="component" value="Unassembled WGS sequence"/>
</dbReference>
<reference evidence="2 3" key="1">
    <citation type="journal article" date="2014" name="Nat. Genet.">
        <title>Genome and transcriptome of the porcine whipworm Trichuris suis.</title>
        <authorList>
            <person name="Jex A.R."/>
            <person name="Nejsum P."/>
            <person name="Schwarz E.M."/>
            <person name="Hu L."/>
            <person name="Young N.D."/>
            <person name="Hall R.S."/>
            <person name="Korhonen P.K."/>
            <person name="Liao S."/>
            <person name="Thamsborg S."/>
            <person name="Xia J."/>
            <person name="Xu P."/>
            <person name="Wang S."/>
            <person name="Scheerlinck J.P."/>
            <person name="Hofmann A."/>
            <person name="Sternberg P.W."/>
            <person name="Wang J."/>
            <person name="Gasser R.B."/>
        </authorList>
    </citation>
    <scope>NUCLEOTIDE SEQUENCE [LARGE SCALE GENOMIC DNA]</scope>
    <source>
        <strain evidence="2">DCEP-RM93M</strain>
    </source>
</reference>
<proteinExistence type="predicted"/>
<evidence type="ECO:0000313" key="2">
    <source>
        <dbReference type="EMBL" id="KFD50373.1"/>
    </source>
</evidence>
<organism evidence="2 3">
    <name type="scientific">Trichuris suis</name>
    <name type="common">pig whipworm</name>
    <dbReference type="NCBI Taxonomy" id="68888"/>
    <lineage>
        <taxon>Eukaryota</taxon>
        <taxon>Metazoa</taxon>
        <taxon>Ecdysozoa</taxon>
        <taxon>Nematoda</taxon>
        <taxon>Enoplea</taxon>
        <taxon>Dorylaimia</taxon>
        <taxon>Trichinellida</taxon>
        <taxon>Trichuridae</taxon>
        <taxon>Trichuris</taxon>
    </lineage>
</organism>
<accession>A0A085LZH7</accession>
<keyword evidence="3" id="KW-1185">Reference proteome</keyword>
<feature type="region of interest" description="Disordered" evidence="1">
    <location>
        <begin position="1"/>
        <end position="28"/>
    </location>
</feature>
<name>A0A085LZH7_9BILA</name>
<sequence>MDEQPSRRATRPDAPAAQDCPASGPNVGRCRSTLPMDAAYGRALPAATVDHLLEAPVRRLNDCPLNPTP</sequence>
<evidence type="ECO:0000256" key="1">
    <source>
        <dbReference type="SAM" id="MobiDB-lite"/>
    </source>
</evidence>
<dbReference type="AlphaFoldDB" id="A0A085LZH7"/>
<evidence type="ECO:0000313" key="3">
    <source>
        <dbReference type="Proteomes" id="UP000030764"/>
    </source>
</evidence>
<dbReference type="EMBL" id="KL363254">
    <property type="protein sequence ID" value="KFD50373.1"/>
    <property type="molecule type" value="Genomic_DNA"/>
</dbReference>
<gene>
    <name evidence="2" type="ORF">M513_08755</name>
</gene>
<protein>
    <submittedName>
        <fullName evidence="2">Uncharacterized protein</fullName>
    </submittedName>
</protein>